<dbReference type="EC" id="2.3.1.-" evidence="2"/>
<feature type="domain" description="N-acetyltransferase" evidence="1">
    <location>
        <begin position="14"/>
        <end position="166"/>
    </location>
</feature>
<evidence type="ECO:0000313" key="2">
    <source>
        <dbReference type="EMBL" id="MDA0159210.1"/>
    </source>
</evidence>
<protein>
    <submittedName>
        <fullName evidence="2">GNAT family N-acetyltransferase</fullName>
        <ecNumber evidence="2">2.3.1.-</ecNumber>
    </submittedName>
</protein>
<dbReference type="PROSITE" id="PS51186">
    <property type="entry name" value="GNAT"/>
    <property type="match status" value="1"/>
</dbReference>
<dbReference type="AlphaFoldDB" id="A0A9X3RY25"/>
<name>A0A9X3RY25_9ACTN</name>
<dbReference type="GO" id="GO:0016747">
    <property type="term" value="F:acyltransferase activity, transferring groups other than amino-acyl groups"/>
    <property type="evidence" value="ECO:0007669"/>
    <property type="project" value="InterPro"/>
</dbReference>
<accession>A0A9X3RY25</accession>
<sequence>MQRMLHYLLDGTLVTIRPIEPGDKGLLAEGLRRLTPETAYKRFLSPKVRFSDAELAYLTEVDGHDHIAYVAVIDEQLVAVGRVVKTAPDTADLAIVVGDAWQGHGLGSWLARLLAAHAAIEGVTRIAGTMLADNRPALRVMKQVSSDIVYDDLSHGVREIVTRLAA</sequence>
<keyword evidence="2" id="KW-0012">Acyltransferase</keyword>
<comment type="caution">
    <text evidence="2">The sequence shown here is derived from an EMBL/GenBank/DDBJ whole genome shotgun (WGS) entry which is preliminary data.</text>
</comment>
<dbReference type="SUPFAM" id="SSF55729">
    <property type="entry name" value="Acyl-CoA N-acyltransferases (Nat)"/>
    <property type="match status" value="1"/>
</dbReference>
<dbReference type="InterPro" id="IPR000182">
    <property type="entry name" value="GNAT_dom"/>
</dbReference>
<dbReference type="Proteomes" id="UP001149140">
    <property type="component" value="Unassembled WGS sequence"/>
</dbReference>
<evidence type="ECO:0000313" key="3">
    <source>
        <dbReference type="Proteomes" id="UP001149140"/>
    </source>
</evidence>
<dbReference type="Gene3D" id="3.40.630.30">
    <property type="match status" value="1"/>
</dbReference>
<keyword evidence="3" id="KW-1185">Reference proteome</keyword>
<keyword evidence="2" id="KW-0808">Transferase</keyword>
<organism evidence="2 3">
    <name type="scientific">Solirubrobacter ginsenosidimutans</name>
    <dbReference type="NCBI Taxonomy" id="490573"/>
    <lineage>
        <taxon>Bacteria</taxon>
        <taxon>Bacillati</taxon>
        <taxon>Actinomycetota</taxon>
        <taxon>Thermoleophilia</taxon>
        <taxon>Solirubrobacterales</taxon>
        <taxon>Solirubrobacteraceae</taxon>
        <taxon>Solirubrobacter</taxon>
    </lineage>
</organism>
<dbReference type="InterPro" id="IPR016181">
    <property type="entry name" value="Acyl_CoA_acyltransferase"/>
</dbReference>
<gene>
    <name evidence="2" type="ORF">OM076_02945</name>
</gene>
<dbReference type="Pfam" id="PF00583">
    <property type="entry name" value="Acetyltransf_1"/>
    <property type="match status" value="1"/>
</dbReference>
<dbReference type="EMBL" id="JAPDOD010000002">
    <property type="protein sequence ID" value="MDA0159210.1"/>
    <property type="molecule type" value="Genomic_DNA"/>
</dbReference>
<proteinExistence type="predicted"/>
<reference evidence="2" key="1">
    <citation type="submission" date="2022-10" db="EMBL/GenBank/DDBJ databases">
        <title>The WGS of Solirubrobacter ginsenosidimutans DSM 21036.</title>
        <authorList>
            <person name="Jiang Z."/>
        </authorList>
    </citation>
    <scope>NUCLEOTIDE SEQUENCE</scope>
    <source>
        <strain evidence="2">DSM 21036</strain>
    </source>
</reference>
<evidence type="ECO:0000259" key="1">
    <source>
        <dbReference type="PROSITE" id="PS51186"/>
    </source>
</evidence>